<sequence length="110" mass="12550">MVWVKVTQKNSYANRMGADELAEYFLKLADEVKIIDKMVPDKLKEAMREFDQLFARILGKSERAYPAKVKHGSGETAQSGKSTSRANQKKDKDEFICPVCKKKPEKCDAY</sequence>
<evidence type="ECO:0000256" key="1">
    <source>
        <dbReference type="SAM" id="MobiDB-lite"/>
    </source>
</evidence>
<protein>
    <submittedName>
        <fullName evidence="2">Uncharacterized protein</fullName>
    </submittedName>
</protein>
<dbReference type="KEGG" id="vsp:VS_II0962"/>
<evidence type="ECO:0000313" key="3">
    <source>
        <dbReference type="Proteomes" id="UP000009100"/>
    </source>
</evidence>
<feature type="region of interest" description="Disordered" evidence="1">
    <location>
        <begin position="65"/>
        <end position="91"/>
    </location>
</feature>
<dbReference type="HOGENOM" id="CLU_2170029_0_0_6"/>
<dbReference type="EMBL" id="FM954973">
    <property type="protein sequence ID" value="CAV26828.1"/>
    <property type="molecule type" value="Genomic_DNA"/>
</dbReference>
<dbReference type="AlphaFoldDB" id="B7VTP9"/>
<organism evidence="2 3">
    <name type="scientific">Vibrio atlanticus (strain LGP32)</name>
    <name type="common">Vibrio splendidus (strain Mel32)</name>
    <dbReference type="NCBI Taxonomy" id="575788"/>
    <lineage>
        <taxon>Bacteria</taxon>
        <taxon>Pseudomonadati</taxon>
        <taxon>Pseudomonadota</taxon>
        <taxon>Gammaproteobacteria</taxon>
        <taxon>Vibrionales</taxon>
        <taxon>Vibrionaceae</taxon>
        <taxon>Vibrio</taxon>
    </lineage>
</organism>
<dbReference type="Proteomes" id="UP000009100">
    <property type="component" value="Chromosome 2"/>
</dbReference>
<evidence type="ECO:0000313" key="2">
    <source>
        <dbReference type="EMBL" id="CAV26828.1"/>
    </source>
</evidence>
<reference evidence="2 3" key="1">
    <citation type="submission" date="2009-02" db="EMBL/GenBank/DDBJ databases">
        <title>Vibrio splendidus str. LGP32 complete genome.</title>
        <authorList>
            <person name="Mazel D."/>
            <person name="Le Roux F."/>
        </authorList>
    </citation>
    <scope>NUCLEOTIDE SEQUENCE [LARGE SCALE GENOMIC DNA]</scope>
    <source>
        <strain evidence="2 3">LGP32</strain>
    </source>
</reference>
<gene>
    <name evidence="2" type="ordered locus">VS_II0962</name>
</gene>
<dbReference type="STRING" id="575788.VS_II0962"/>
<proteinExistence type="predicted"/>
<name>B7VTP9_VIBA3</name>
<accession>B7VTP9</accession>
<feature type="compositionally biased region" description="Polar residues" evidence="1">
    <location>
        <begin position="75"/>
        <end position="86"/>
    </location>
</feature>